<dbReference type="GO" id="GO:0004867">
    <property type="term" value="F:serine-type endopeptidase inhibitor activity"/>
    <property type="evidence" value="ECO:0007669"/>
    <property type="project" value="UniProtKB-KW"/>
</dbReference>
<evidence type="ECO:0000313" key="4">
    <source>
        <dbReference type="Proteomes" id="UP001217838"/>
    </source>
</evidence>
<dbReference type="PROSITE" id="PS51465">
    <property type="entry name" value="KAZAL_2"/>
    <property type="match status" value="1"/>
</dbReference>
<feature type="compositionally biased region" description="Low complexity" evidence="1">
    <location>
        <begin position="202"/>
        <end position="217"/>
    </location>
</feature>
<feature type="domain" description="Kazal-like" evidence="2">
    <location>
        <begin position="124"/>
        <end position="177"/>
    </location>
</feature>
<organism evidence="3 4">
    <name type="scientific">Nannocystis radixulma</name>
    <dbReference type="NCBI Taxonomy" id="2995305"/>
    <lineage>
        <taxon>Bacteria</taxon>
        <taxon>Pseudomonadati</taxon>
        <taxon>Myxococcota</taxon>
        <taxon>Polyangia</taxon>
        <taxon>Nannocystales</taxon>
        <taxon>Nannocystaceae</taxon>
        <taxon>Nannocystis</taxon>
    </lineage>
</organism>
<dbReference type="InterPro" id="IPR036058">
    <property type="entry name" value="Kazal_dom_sf"/>
</dbReference>
<comment type="caution">
    <text evidence="3">The sequence shown here is derived from an EMBL/GenBank/DDBJ whole genome shotgun (WGS) entry which is preliminary data.</text>
</comment>
<evidence type="ECO:0000313" key="3">
    <source>
        <dbReference type="EMBL" id="MDC0668442.1"/>
    </source>
</evidence>
<keyword evidence="3" id="KW-0646">Protease inhibitor</keyword>
<evidence type="ECO:0000256" key="1">
    <source>
        <dbReference type="SAM" id="MobiDB-lite"/>
    </source>
</evidence>
<keyword evidence="3" id="KW-0722">Serine protease inhibitor</keyword>
<proteinExistence type="predicted"/>
<protein>
    <submittedName>
        <fullName evidence="3">Kazal-type serine protease inhibitor family protein</fullName>
    </submittedName>
</protein>
<feature type="region of interest" description="Disordered" evidence="1">
    <location>
        <begin position="178"/>
        <end position="234"/>
    </location>
</feature>
<dbReference type="EMBL" id="JAQNDN010000004">
    <property type="protein sequence ID" value="MDC0668442.1"/>
    <property type="molecule type" value="Genomic_DNA"/>
</dbReference>
<accession>A0ABT5B2W7</accession>
<reference evidence="3 4" key="1">
    <citation type="submission" date="2022-11" db="EMBL/GenBank/DDBJ databases">
        <title>Minimal conservation of predation-associated metabolite biosynthetic gene clusters underscores biosynthetic potential of Myxococcota including descriptions for ten novel species: Archangium lansinium sp. nov., Myxococcus landrumus sp. nov., Nannocystis bai.</title>
        <authorList>
            <person name="Ahearne A."/>
            <person name="Stevens C."/>
            <person name="Dowd S."/>
        </authorList>
    </citation>
    <scope>NUCLEOTIDE SEQUENCE [LARGE SCALE GENOMIC DNA]</scope>
    <source>
        <strain evidence="3 4">NCELM</strain>
    </source>
</reference>
<feature type="compositionally biased region" description="Polar residues" evidence="1">
    <location>
        <begin position="179"/>
        <end position="196"/>
    </location>
</feature>
<dbReference type="RefSeq" id="WP_271997576.1">
    <property type="nucleotide sequence ID" value="NZ_JAQNDN010000004.1"/>
</dbReference>
<dbReference type="Gene3D" id="3.30.60.30">
    <property type="match status" value="1"/>
</dbReference>
<dbReference type="SUPFAM" id="SSF100895">
    <property type="entry name" value="Kazal-type serine protease inhibitors"/>
    <property type="match status" value="1"/>
</dbReference>
<dbReference type="SMART" id="SM00280">
    <property type="entry name" value="KAZAL"/>
    <property type="match status" value="1"/>
</dbReference>
<dbReference type="CDD" id="cd00104">
    <property type="entry name" value="KAZAL_FS"/>
    <property type="match status" value="1"/>
</dbReference>
<dbReference type="Pfam" id="PF00050">
    <property type="entry name" value="Kazal_1"/>
    <property type="match status" value="1"/>
</dbReference>
<evidence type="ECO:0000259" key="2">
    <source>
        <dbReference type="PROSITE" id="PS51465"/>
    </source>
</evidence>
<gene>
    <name evidence="3" type="ORF">POL58_11870</name>
</gene>
<dbReference type="InterPro" id="IPR002350">
    <property type="entry name" value="Kazal_dom"/>
</dbReference>
<dbReference type="Proteomes" id="UP001217838">
    <property type="component" value="Unassembled WGS sequence"/>
</dbReference>
<keyword evidence="4" id="KW-1185">Reference proteome</keyword>
<sequence>MTLEVVGQVDADRARIQKHLEVVESELRARDTSHLPAELQAERERNLDRLHAYRLAGVFPQNPEFIGERVPFFIDADGVACAVGHLVIESGFAAVAEEIEARENNARLLDMTHPALTGWIVQSGLTAEECARIQPSYCGCSQEYAPVCGEDGKTYGNTCHAETCAMVKVAHEGVCAPAESTSDWPEAGSSTAVEDTSGSGGSESSDGSEGSEGSSSGEPDDEAKPRKAGCSLGQEGAGASALALLLLAARRRRWRS</sequence>
<name>A0ABT5B2W7_9BACT</name>